<dbReference type="Proteomes" id="UP000678281">
    <property type="component" value="Unassembled WGS sequence"/>
</dbReference>
<protein>
    <submittedName>
        <fullName evidence="2">ATP synthase subunit I</fullName>
    </submittedName>
</protein>
<accession>A0A942E9H2</accession>
<feature type="transmembrane region" description="Helical" evidence="1">
    <location>
        <begin position="41"/>
        <end position="61"/>
    </location>
</feature>
<dbReference type="AlphaFoldDB" id="A0A942E9H2"/>
<proteinExistence type="predicted"/>
<evidence type="ECO:0000256" key="1">
    <source>
        <dbReference type="SAM" id="Phobius"/>
    </source>
</evidence>
<dbReference type="RefSeq" id="WP_212657879.1">
    <property type="nucleotide sequence ID" value="NZ_JAGXTP010000001.1"/>
</dbReference>
<comment type="caution">
    <text evidence="2">The sequence shown here is derived from an EMBL/GenBank/DDBJ whole genome shotgun (WGS) entry which is preliminary data.</text>
</comment>
<keyword evidence="1" id="KW-0812">Transmembrane</keyword>
<feature type="transmembrane region" description="Helical" evidence="1">
    <location>
        <begin position="6"/>
        <end position="29"/>
    </location>
</feature>
<reference evidence="2" key="1">
    <citation type="submission" date="2021-04" db="EMBL/GenBank/DDBJ databases">
        <title>Devosia litorisediminis sp. nov., isolated from a sand dune.</title>
        <authorList>
            <person name="Park S."/>
            <person name="Yoon J.-H."/>
        </authorList>
    </citation>
    <scope>NUCLEOTIDE SEQUENCE</scope>
    <source>
        <strain evidence="2">BSSL-BM10</strain>
    </source>
</reference>
<dbReference type="NCBIfam" id="TIGR03165">
    <property type="entry name" value="F1F0_chp_2"/>
    <property type="match status" value="1"/>
</dbReference>
<dbReference type="Pfam" id="PF12966">
    <property type="entry name" value="AtpR"/>
    <property type="match status" value="1"/>
</dbReference>
<dbReference type="EMBL" id="JAGXTP010000001">
    <property type="protein sequence ID" value="MBS3848324.1"/>
    <property type="molecule type" value="Genomic_DNA"/>
</dbReference>
<evidence type="ECO:0000313" key="3">
    <source>
        <dbReference type="Proteomes" id="UP000678281"/>
    </source>
</evidence>
<evidence type="ECO:0000313" key="2">
    <source>
        <dbReference type="EMBL" id="MBS3848324.1"/>
    </source>
</evidence>
<gene>
    <name evidence="2" type="ORF">KD146_06395</name>
</gene>
<sequence>MTMSDAAPAILSALAGAALGAVFFVGLWWTVRQLLTASQPALLMLASMLGRTGLVLGGFYLVADGSWQRLLFCLAGFIVARMVVTRLLPMETPGTAAGHRDAA</sequence>
<keyword evidence="3" id="KW-1185">Reference proteome</keyword>
<dbReference type="InterPro" id="IPR017581">
    <property type="entry name" value="AtpR-like"/>
</dbReference>
<keyword evidence="1" id="KW-0472">Membrane</keyword>
<feature type="transmembrane region" description="Helical" evidence="1">
    <location>
        <begin position="67"/>
        <end position="84"/>
    </location>
</feature>
<keyword evidence="1" id="KW-1133">Transmembrane helix</keyword>
<name>A0A942E9H2_9HYPH</name>
<organism evidence="2 3">
    <name type="scientific">Devosia litorisediminis</name>
    <dbReference type="NCBI Taxonomy" id="2829817"/>
    <lineage>
        <taxon>Bacteria</taxon>
        <taxon>Pseudomonadati</taxon>
        <taxon>Pseudomonadota</taxon>
        <taxon>Alphaproteobacteria</taxon>
        <taxon>Hyphomicrobiales</taxon>
        <taxon>Devosiaceae</taxon>
        <taxon>Devosia</taxon>
    </lineage>
</organism>